<feature type="non-terminal residue" evidence="1">
    <location>
        <position position="1"/>
    </location>
</feature>
<dbReference type="Proteomes" id="UP001054837">
    <property type="component" value="Unassembled WGS sequence"/>
</dbReference>
<name>A0AAV4NG75_9ARAC</name>
<keyword evidence="2" id="KW-1185">Reference proteome</keyword>
<proteinExistence type="predicted"/>
<comment type="caution">
    <text evidence="1">The sequence shown here is derived from an EMBL/GenBank/DDBJ whole genome shotgun (WGS) entry which is preliminary data.</text>
</comment>
<gene>
    <name evidence="1" type="ORF">CDAR_537721</name>
</gene>
<sequence>TCLVYCTSDNSRLNNPVICRGVLLQLYPLARTSTILSLKFK</sequence>
<organism evidence="1 2">
    <name type="scientific">Caerostris darwini</name>
    <dbReference type="NCBI Taxonomy" id="1538125"/>
    <lineage>
        <taxon>Eukaryota</taxon>
        <taxon>Metazoa</taxon>
        <taxon>Ecdysozoa</taxon>
        <taxon>Arthropoda</taxon>
        <taxon>Chelicerata</taxon>
        <taxon>Arachnida</taxon>
        <taxon>Araneae</taxon>
        <taxon>Araneomorphae</taxon>
        <taxon>Entelegynae</taxon>
        <taxon>Araneoidea</taxon>
        <taxon>Araneidae</taxon>
        <taxon>Caerostris</taxon>
    </lineage>
</organism>
<evidence type="ECO:0000313" key="2">
    <source>
        <dbReference type="Proteomes" id="UP001054837"/>
    </source>
</evidence>
<dbReference type="EMBL" id="BPLQ01001672">
    <property type="protein sequence ID" value="GIX83812.1"/>
    <property type="molecule type" value="Genomic_DNA"/>
</dbReference>
<accession>A0AAV4NG75</accession>
<protein>
    <submittedName>
        <fullName evidence="1">Uncharacterized protein</fullName>
    </submittedName>
</protein>
<dbReference type="AlphaFoldDB" id="A0AAV4NG75"/>
<reference evidence="1 2" key="1">
    <citation type="submission" date="2021-06" db="EMBL/GenBank/DDBJ databases">
        <title>Caerostris darwini draft genome.</title>
        <authorList>
            <person name="Kono N."/>
            <person name="Arakawa K."/>
        </authorList>
    </citation>
    <scope>NUCLEOTIDE SEQUENCE [LARGE SCALE GENOMIC DNA]</scope>
</reference>
<evidence type="ECO:0000313" key="1">
    <source>
        <dbReference type="EMBL" id="GIX83812.1"/>
    </source>
</evidence>